<accession>A0A5M3YYP5</accession>
<gene>
    <name evidence="3" type="ORF">ATEIFO6365_0002047400</name>
</gene>
<evidence type="ECO:0000256" key="2">
    <source>
        <dbReference type="SAM" id="Phobius"/>
    </source>
</evidence>
<comment type="caution">
    <text evidence="3">The sequence shown here is derived from an EMBL/GenBank/DDBJ whole genome shotgun (WGS) entry which is preliminary data.</text>
</comment>
<feature type="region of interest" description="Disordered" evidence="1">
    <location>
        <begin position="1"/>
        <end position="20"/>
    </location>
</feature>
<dbReference type="Proteomes" id="UP000452235">
    <property type="component" value="Unassembled WGS sequence"/>
</dbReference>
<dbReference type="EMBL" id="BLJY01000002">
    <property type="protein sequence ID" value="GFF13363.1"/>
    <property type="molecule type" value="Genomic_DNA"/>
</dbReference>
<keyword evidence="2" id="KW-0472">Membrane</keyword>
<dbReference type="OrthoDB" id="4438873at2759"/>
<keyword evidence="2" id="KW-0812">Transmembrane</keyword>
<organism evidence="3 4">
    <name type="scientific">Aspergillus terreus</name>
    <dbReference type="NCBI Taxonomy" id="33178"/>
    <lineage>
        <taxon>Eukaryota</taxon>
        <taxon>Fungi</taxon>
        <taxon>Dikarya</taxon>
        <taxon>Ascomycota</taxon>
        <taxon>Pezizomycotina</taxon>
        <taxon>Eurotiomycetes</taxon>
        <taxon>Eurotiomycetidae</taxon>
        <taxon>Eurotiales</taxon>
        <taxon>Aspergillaceae</taxon>
        <taxon>Aspergillus</taxon>
        <taxon>Aspergillus subgen. Circumdati</taxon>
    </lineage>
</organism>
<keyword evidence="2" id="KW-1133">Transmembrane helix</keyword>
<evidence type="ECO:0000313" key="4">
    <source>
        <dbReference type="Proteomes" id="UP000452235"/>
    </source>
</evidence>
<keyword evidence="4" id="KW-1185">Reference proteome</keyword>
<evidence type="ECO:0000313" key="3">
    <source>
        <dbReference type="EMBL" id="GFF13363.1"/>
    </source>
</evidence>
<dbReference type="AlphaFoldDB" id="A0A5M3YYP5"/>
<feature type="transmembrane region" description="Helical" evidence="2">
    <location>
        <begin position="36"/>
        <end position="60"/>
    </location>
</feature>
<proteinExistence type="predicted"/>
<sequence length="104" mass="12029">MSTTKPENSTSSPVTGRRDSRPKTLLWRLHDIVDRIMLISGLCSASLPIAYYLMCCYYYEIDKGTCREQDRVLMIILGGFFFVIYPLKFALQYYALRSQNAVDQ</sequence>
<reference evidence="3 4" key="1">
    <citation type="submission" date="2020-01" db="EMBL/GenBank/DDBJ databases">
        <title>Aspergillus terreus IFO 6365 whole genome shotgun sequence.</title>
        <authorList>
            <person name="Kanamasa S."/>
            <person name="Takahashi H."/>
        </authorList>
    </citation>
    <scope>NUCLEOTIDE SEQUENCE [LARGE SCALE GENOMIC DNA]</scope>
    <source>
        <strain evidence="3 4">IFO 6365</strain>
    </source>
</reference>
<feature type="transmembrane region" description="Helical" evidence="2">
    <location>
        <begin position="72"/>
        <end position="95"/>
    </location>
</feature>
<protein>
    <submittedName>
        <fullName evidence="3">Uncharacterized protein</fullName>
    </submittedName>
</protein>
<feature type="compositionally biased region" description="Polar residues" evidence="1">
    <location>
        <begin position="1"/>
        <end position="14"/>
    </location>
</feature>
<dbReference type="VEuPathDB" id="FungiDB:ATEG_02378"/>
<evidence type="ECO:0000256" key="1">
    <source>
        <dbReference type="SAM" id="MobiDB-lite"/>
    </source>
</evidence>
<name>A0A5M3YYP5_ASPTE</name>